<sequence>MSSPDANLLGSFVMFFDHGLLVIEDAESGAAHEDWDAASEYVHFDQDSLYVAVQSVVDGAVAVTAYRDSAPSHETEGLVEAFSGEFDSEFGRFRIHDSDNRAVLTITGRRGRNRVTVLVDEFNWAARVVVTIGVPA</sequence>
<protein>
    <submittedName>
        <fullName evidence="1">Uncharacterized protein</fullName>
    </submittedName>
</protein>
<comment type="caution">
    <text evidence="1">The sequence shown here is derived from an EMBL/GenBank/DDBJ whole genome shotgun (WGS) entry which is preliminary data.</text>
</comment>
<gene>
    <name evidence="1" type="ORF">HCJ94_27965</name>
</gene>
<keyword evidence="2" id="KW-1185">Reference proteome</keyword>
<accession>A0ABX0ZCQ6</accession>
<organism evidence="1 2">
    <name type="scientific">Micromonospora thermarum</name>
    <dbReference type="NCBI Taxonomy" id="2720024"/>
    <lineage>
        <taxon>Bacteria</taxon>
        <taxon>Bacillati</taxon>
        <taxon>Actinomycetota</taxon>
        <taxon>Actinomycetes</taxon>
        <taxon>Micromonosporales</taxon>
        <taxon>Micromonosporaceae</taxon>
        <taxon>Micromonospora</taxon>
    </lineage>
</organism>
<evidence type="ECO:0000313" key="2">
    <source>
        <dbReference type="Proteomes" id="UP000783871"/>
    </source>
</evidence>
<reference evidence="1 2" key="1">
    <citation type="submission" date="2020-03" db="EMBL/GenBank/DDBJ databases">
        <title>WGS of actinomycetes isolated from Thailand.</title>
        <authorList>
            <person name="Thawai C."/>
        </authorList>
    </citation>
    <scope>NUCLEOTIDE SEQUENCE [LARGE SCALE GENOMIC DNA]</scope>
    <source>
        <strain evidence="1 2">HSS6-12</strain>
    </source>
</reference>
<name>A0ABX0ZCQ6_9ACTN</name>
<proteinExistence type="predicted"/>
<dbReference type="EMBL" id="JAATEO010000051">
    <property type="protein sequence ID" value="NJP35695.1"/>
    <property type="molecule type" value="Genomic_DNA"/>
</dbReference>
<dbReference type="RefSeq" id="WP_168004010.1">
    <property type="nucleotide sequence ID" value="NZ_JAATEO010000051.1"/>
</dbReference>
<dbReference type="Proteomes" id="UP000783871">
    <property type="component" value="Unassembled WGS sequence"/>
</dbReference>
<evidence type="ECO:0000313" key="1">
    <source>
        <dbReference type="EMBL" id="NJP35695.1"/>
    </source>
</evidence>